<evidence type="ECO:0000256" key="1">
    <source>
        <dbReference type="SAM" id="Phobius"/>
    </source>
</evidence>
<dbReference type="RefSeq" id="WP_275631590.1">
    <property type="nucleotide sequence ID" value="NZ_JARGYD010000002.1"/>
</dbReference>
<keyword evidence="3" id="KW-1185">Reference proteome</keyword>
<dbReference type="Proteomes" id="UP001595632">
    <property type="component" value="Unassembled WGS sequence"/>
</dbReference>
<keyword evidence="1" id="KW-0472">Membrane</keyword>
<accession>A0ABV7GKS2</accession>
<evidence type="ECO:0000313" key="2">
    <source>
        <dbReference type="EMBL" id="MFC3142174.1"/>
    </source>
</evidence>
<organism evidence="2 3">
    <name type="scientific">Psychromarinibacter halotolerans</name>
    <dbReference type="NCBI Taxonomy" id="1775175"/>
    <lineage>
        <taxon>Bacteria</taxon>
        <taxon>Pseudomonadati</taxon>
        <taxon>Pseudomonadota</taxon>
        <taxon>Alphaproteobacteria</taxon>
        <taxon>Rhodobacterales</taxon>
        <taxon>Paracoccaceae</taxon>
        <taxon>Psychromarinibacter</taxon>
    </lineage>
</organism>
<keyword evidence="1" id="KW-0812">Transmembrane</keyword>
<comment type="caution">
    <text evidence="2">The sequence shown here is derived from an EMBL/GenBank/DDBJ whole genome shotgun (WGS) entry which is preliminary data.</text>
</comment>
<feature type="transmembrane region" description="Helical" evidence="1">
    <location>
        <begin position="37"/>
        <end position="59"/>
    </location>
</feature>
<dbReference type="EMBL" id="JBHRTB010000010">
    <property type="protein sequence ID" value="MFC3142174.1"/>
    <property type="molecule type" value="Genomic_DNA"/>
</dbReference>
<gene>
    <name evidence="2" type="ORF">ACFOGP_05610</name>
</gene>
<protein>
    <submittedName>
        <fullName evidence="2">Uncharacterized protein</fullName>
    </submittedName>
</protein>
<reference evidence="3" key="1">
    <citation type="journal article" date="2019" name="Int. J. Syst. Evol. Microbiol.">
        <title>The Global Catalogue of Microorganisms (GCM) 10K type strain sequencing project: providing services to taxonomists for standard genome sequencing and annotation.</title>
        <authorList>
            <consortium name="The Broad Institute Genomics Platform"/>
            <consortium name="The Broad Institute Genome Sequencing Center for Infectious Disease"/>
            <person name="Wu L."/>
            <person name="Ma J."/>
        </authorList>
    </citation>
    <scope>NUCLEOTIDE SEQUENCE [LARGE SCALE GENOMIC DNA]</scope>
    <source>
        <strain evidence="3">KCTC 52366</strain>
    </source>
</reference>
<name>A0ABV7GKS2_9RHOB</name>
<sequence>MPALRVFRCRECGHRMRLAGRLCGRCHARKGLLQSRAIVIASGSAILILCTVIVIVLAAPSDSTERHASQASARF</sequence>
<keyword evidence="1" id="KW-1133">Transmembrane helix</keyword>
<proteinExistence type="predicted"/>
<evidence type="ECO:0000313" key="3">
    <source>
        <dbReference type="Proteomes" id="UP001595632"/>
    </source>
</evidence>